<sequence length="326" mass="34580">MHPDTPARHTRARRGAAALVIALALAAGAAAPAQAAPATTEATTTVVTATAKRVTTGKIKVTIKAPKAWWSTANVESVMLMTVVDGVTYPVGITAKQRGKVFTFSGVPAGKYSVAISGLNTAKRITVSKGRTSAVALTARTGKATISGVVRDRHGKVYEGVGVVVRDANGTDLGATSTDERGRYTIRGAVRGSYVVLADPADGNEHAPDLSWQKRGVLTKKRVTSRTTGTTTANITLARGTTVTGMVVDRTKRPLAGTTVYVVSADGWGEYVETDADGRWQVTGLWAGRWWVFSTHEDAGDEPTVRFTLRRGQAKHRAPTLIDTRR</sequence>
<accession>A0ABR9DMV3</accession>
<dbReference type="Gene3D" id="2.60.40.10">
    <property type="entry name" value="Immunoglobulins"/>
    <property type="match status" value="1"/>
</dbReference>
<dbReference type="SUPFAM" id="SSF49464">
    <property type="entry name" value="Carboxypeptidase regulatory domain-like"/>
    <property type="match status" value="1"/>
</dbReference>
<dbReference type="InterPro" id="IPR008969">
    <property type="entry name" value="CarboxyPept-like_regulatory"/>
</dbReference>
<dbReference type="EMBL" id="JACZDF010000001">
    <property type="protein sequence ID" value="MBD9698463.1"/>
    <property type="molecule type" value="Genomic_DNA"/>
</dbReference>
<dbReference type="Proteomes" id="UP000642107">
    <property type="component" value="Unassembled WGS sequence"/>
</dbReference>
<evidence type="ECO:0000313" key="3">
    <source>
        <dbReference type="Proteomes" id="UP000642107"/>
    </source>
</evidence>
<proteinExistence type="predicted"/>
<evidence type="ECO:0000313" key="2">
    <source>
        <dbReference type="EMBL" id="MBD9698463.1"/>
    </source>
</evidence>
<protein>
    <submittedName>
        <fullName evidence="2">Carboxypeptidase regulatory-like domain-containing protein</fullName>
    </submittedName>
</protein>
<dbReference type="SUPFAM" id="SSF49478">
    <property type="entry name" value="Cna protein B-type domain"/>
    <property type="match status" value="1"/>
</dbReference>
<feature type="chain" id="PRO_5045840867" evidence="1">
    <location>
        <begin position="36"/>
        <end position="326"/>
    </location>
</feature>
<dbReference type="RefSeq" id="WP_192277644.1">
    <property type="nucleotide sequence ID" value="NZ_JACZDF010000001.1"/>
</dbReference>
<dbReference type="Pfam" id="PF13620">
    <property type="entry name" value="CarboxypepD_reg"/>
    <property type="match status" value="1"/>
</dbReference>
<gene>
    <name evidence="2" type="ORF">IGS67_03000</name>
</gene>
<feature type="signal peptide" evidence="1">
    <location>
        <begin position="1"/>
        <end position="35"/>
    </location>
</feature>
<dbReference type="Gene3D" id="2.60.40.1120">
    <property type="entry name" value="Carboxypeptidase-like, regulatory domain"/>
    <property type="match status" value="1"/>
</dbReference>
<name>A0ABR9DMV3_9MICO</name>
<keyword evidence="1" id="KW-0732">Signal</keyword>
<comment type="caution">
    <text evidence="2">The sequence shown here is derived from an EMBL/GenBank/DDBJ whole genome shotgun (WGS) entry which is preliminary data.</text>
</comment>
<reference evidence="2 3" key="1">
    <citation type="submission" date="2020-09" db="EMBL/GenBank/DDBJ databases">
        <title>Flavimobilis rhizosphaerae sp. nov., isolated from rhizosphere soil of Spartina alterniflora.</title>
        <authorList>
            <person name="Hanqin C."/>
        </authorList>
    </citation>
    <scope>NUCLEOTIDE SEQUENCE [LARGE SCALE GENOMIC DNA]</scope>
    <source>
        <strain evidence="2 3">GY 10621</strain>
    </source>
</reference>
<keyword evidence="3" id="KW-1185">Reference proteome</keyword>
<dbReference type="InterPro" id="IPR013783">
    <property type="entry name" value="Ig-like_fold"/>
</dbReference>
<evidence type="ECO:0000256" key="1">
    <source>
        <dbReference type="SAM" id="SignalP"/>
    </source>
</evidence>
<organism evidence="2 3">
    <name type="scientific">Flavimobilis rhizosphaerae</name>
    <dbReference type="NCBI Taxonomy" id="2775421"/>
    <lineage>
        <taxon>Bacteria</taxon>
        <taxon>Bacillati</taxon>
        <taxon>Actinomycetota</taxon>
        <taxon>Actinomycetes</taxon>
        <taxon>Micrococcales</taxon>
        <taxon>Jonesiaceae</taxon>
        <taxon>Flavimobilis</taxon>
    </lineage>
</organism>